<feature type="domain" description="AraC-type arabinose-binding/dimerisation" evidence="2">
    <location>
        <begin position="28"/>
        <end position="86"/>
    </location>
</feature>
<proteinExistence type="predicted"/>
<evidence type="ECO:0000256" key="1">
    <source>
        <dbReference type="ARBA" id="ARBA00023125"/>
    </source>
</evidence>
<accession>B6W7A0</accession>
<protein>
    <recommendedName>
        <fullName evidence="2">AraC-type arabinose-binding/dimerisation domain-containing protein</fullName>
    </recommendedName>
</protein>
<dbReference type="InterPro" id="IPR014710">
    <property type="entry name" value="RmlC-like_jellyroll"/>
</dbReference>
<comment type="caution">
    <text evidence="3">The sequence shown here is derived from an EMBL/GenBank/DDBJ whole genome shotgun (WGS) entry which is preliminary data.</text>
</comment>
<evidence type="ECO:0000259" key="2">
    <source>
        <dbReference type="Pfam" id="PF02311"/>
    </source>
</evidence>
<dbReference type="STRING" id="561177.ANHYDRO_00446"/>
<organism evidence="3 4">
    <name type="scientific">Anaerococcus hydrogenalis DSM 7454</name>
    <dbReference type="NCBI Taxonomy" id="561177"/>
    <lineage>
        <taxon>Bacteria</taxon>
        <taxon>Bacillati</taxon>
        <taxon>Bacillota</taxon>
        <taxon>Tissierellia</taxon>
        <taxon>Tissierellales</taxon>
        <taxon>Peptoniphilaceae</taxon>
        <taxon>Anaerococcus</taxon>
    </lineage>
</organism>
<gene>
    <name evidence="3" type="ORF">ANHYDRO_00446</name>
</gene>
<reference evidence="3 4" key="1">
    <citation type="submission" date="2008-09" db="EMBL/GenBank/DDBJ databases">
        <authorList>
            <person name="Fulton L."/>
            <person name="Clifton S."/>
            <person name="Fulton B."/>
            <person name="Xu J."/>
            <person name="Minx P."/>
            <person name="Pepin K.H."/>
            <person name="Johnson M."/>
            <person name="Thiruvilangam P."/>
            <person name="Bhonagiri V."/>
            <person name="Nash W.E."/>
            <person name="Mardis E.R."/>
            <person name="Wilson R.K."/>
        </authorList>
    </citation>
    <scope>NUCLEOTIDE SEQUENCE [LARGE SCALE GENOMIC DNA]</scope>
    <source>
        <strain evidence="3 4">DSM 7454</strain>
    </source>
</reference>
<dbReference type="RefSeq" id="WP_004812890.1">
    <property type="nucleotide sequence ID" value="NZ_ABXA01000012.1"/>
</dbReference>
<keyword evidence="1" id="KW-0238">DNA-binding</keyword>
<evidence type="ECO:0000313" key="3">
    <source>
        <dbReference type="EMBL" id="EEB36643.1"/>
    </source>
</evidence>
<dbReference type="GO" id="GO:0003677">
    <property type="term" value="F:DNA binding"/>
    <property type="evidence" value="ECO:0007669"/>
    <property type="project" value="UniProtKB-KW"/>
</dbReference>
<dbReference type="InterPro" id="IPR003313">
    <property type="entry name" value="AraC-bd"/>
</dbReference>
<dbReference type="Pfam" id="PF02311">
    <property type="entry name" value="AraC_binding"/>
    <property type="match status" value="1"/>
</dbReference>
<dbReference type="InterPro" id="IPR011051">
    <property type="entry name" value="RmlC_Cupin_sf"/>
</dbReference>
<reference evidence="3 4" key="2">
    <citation type="submission" date="2008-10" db="EMBL/GenBank/DDBJ databases">
        <title>Draft genome sequence of Anaerococcus hydrogenalis (DSM 7454).</title>
        <authorList>
            <person name="Sudarsanam P."/>
            <person name="Ley R."/>
            <person name="Guruge J."/>
            <person name="Turnbaugh P.J."/>
            <person name="Mahowald M."/>
            <person name="Liep D."/>
            <person name="Gordon J."/>
        </authorList>
    </citation>
    <scope>NUCLEOTIDE SEQUENCE [LARGE SCALE GENOMIC DNA]</scope>
    <source>
        <strain evidence="3 4">DSM 7454</strain>
    </source>
</reference>
<name>B6W7A0_9FIRM</name>
<dbReference type="GO" id="GO:0006355">
    <property type="term" value="P:regulation of DNA-templated transcription"/>
    <property type="evidence" value="ECO:0007669"/>
    <property type="project" value="InterPro"/>
</dbReference>
<dbReference type="EMBL" id="ABXA01000012">
    <property type="protein sequence ID" value="EEB36643.1"/>
    <property type="molecule type" value="Genomic_DNA"/>
</dbReference>
<sequence length="96" mass="10723">MKKLSANILDGKFEHLLDEDKLQITHLQIKQGEEVPSHKSDKSVVVVIYKGKVDFTGENGNEIIVPGNIITMDPNEMHALKAIEDSDLMVIKAKIQ</sequence>
<dbReference type="Proteomes" id="UP000005451">
    <property type="component" value="Unassembled WGS sequence"/>
</dbReference>
<evidence type="ECO:0000313" key="4">
    <source>
        <dbReference type="Proteomes" id="UP000005451"/>
    </source>
</evidence>
<dbReference type="AlphaFoldDB" id="B6W7A0"/>
<dbReference type="Gene3D" id="2.60.120.10">
    <property type="entry name" value="Jelly Rolls"/>
    <property type="match status" value="1"/>
</dbReference>
<dbReference type="PANTHER" id="PTHR37694">
    <property type="entry name" value="SLR8022 PROTEIN"/>
    <property type="match status" value="1"/>
</dbReference>
<dbReference type="SUPFAM" id="SSF51182">
    <property type="entry name" value="RmlC-like cupins"/>
    <property type="match status" value="1"/>
</dbReference>
<dbReference type="eggNOG" id="COG1917">
    <property type="taxonomic scope" value="Bacteria"/>
</dbReference>
<dbReference type="PANTHER" id="PTHR37694:SF1">
    <property type="entry name" value="SLR8022 PROTEIN"/>
    <property type="match status" value="1"/>
</dbReference>